<name>A0A918E9H8_9ACTN</name>
<organism evidence="2 3">
    <name type="scientific">Nonomuraea glycinis</name>
    <dbReference type="NCBI Taxonomy" id="2047744"/>
    <lineage>
        <taxon>Bacteria</taxon>
        <taxon>Bacillati</taxon>
        <taxon>Actinomycetota</taxon>
        <taxon>Actinomycetes</taxon>
        <taxon>Streptosporangiales</taxon>
        <taxon>Streptosporangiaceae</taxon>
        <taxon>Nonomuraea</taxon>
    </lineage>
</organism>
<reference evidence="2" key="1">
    <citation type="journal article" date="2014" name="Int. J. Syst. Evol. Microbiol.">
        <title>Complete genome sequence of Corynebacterium casei LMG S-19264T (=DSM 44701T), isolated from a smear-ripened cheese.</title>
        <authorList>
            <consortium name="US DOE Joint Genome Institute (JGI-PGF)"/>
            <person name="Walter F."/>
            <person name="Albersmeier A."/>
            <person name="Kalinowski J."/>
            <person name="Ruckert C."/>
        </authorList>
    </citation>
    <scope>NUCLEOTIDE SEQUENCE</scope>
    <source>
        <strain evidence="2">CGMCC 4.7430</strain>
    </source>
</reference>
<feature type="chain" id="PRO_5038138795" evidence="1">
    <location>
        <begin position="26"/>
        <end position="195"/>
    </location>
</feature>
<dbReference type="AlphaFoldDB" id="A0A918E9H8"/>
<evidence type="ECO:0000313" key="3">
    <source>
        <dbReference type="Proteomes" id="UP000660745"/>
    </source>
</evidence>
<sequence length="195" mass="21418">MKKRYLAVVAAAAAAVLLAPVTATAATAPAHQLKLRGGLTLYLPFKWRIYGGGTDWIHVVTGKCADPKGGFFTPDCKGFWILGPKAIKLGAEGFGPYDVRRGGYYPASDVQLCPVNGKLARVERVGRHTKGLRQVGPGHKAAYHEFQTRCRTHSGKATNVRFTTREWYLPQTKVLVVDNWKTKGLPTALRNADWN</sequence>
<accession>A0A918E9H8</accession>
<feature type="signal peptide" evidence="1">
    <location>
        <begin position="1"/>
        <end position="25"/>
    </location>
</feature>
<dbReference type="EMBL" id="BMNK01000022">
    <property type="protein sequence ID" value="GGP16748.1"/>
    <property type="molecule type" value="Genomic_DNA"/>
</dbReference>
<reference evidence="2" key="2">
    <citation type="submission" date="2020-09" db="EMBL/GenBank/DDBJ databases">
        <authorList>
            <person name="Sun Q."/>
            <person name="Zhou Y."/>
        </authorList>
    </citation>
    <scope>NUCLEOTIDE SEQUENCE</scope>
    <source>
        <strain evidence="2">CGMCC 4.7430</strain>
    </source>
</reference>
<protein>
    <submittedName>
        <fullName evidence="2">Uncharacterized protein</fullName>
    </submittedName>
</protein>
<dbReference type="Proteomes" id="UP000660745">
    <property type="component" value="Unassembled WGS sequence"/>
</dbReference>
<evidence type="ECO:0000256" key="1">
    <source>
        <dbReference type="SAM" id="SignalP"/>
    </source>
</evidence>
<gene>
    <name evidence="2" type="ORF">GCM10012278_81750</name>
</gene>
<keyword evidence="1" id="KW-0732">Signal</keyword>
<proteinExistence type="predicted"/>
<dbReference type="RefSeq" id="WP_189144150.1">
    <property type="nucleotide sequence ID" value="NZ_BMNK01000022.1"/>
</dbReference>
<comment type="caution">
    <text evidence="2">The sequence shown here is derived from an EMBL/GenBank/DDBJ whole genome shotgun (WGS) entry which is preliminary data.</text>
</comment>
<evidence type="ECO:0000313" key="2">
    <source>
        <dbReference type="EMBL" id="GGP16748.1"/>
    </source>
</evidence>
<keyword evidence="3" id="KW-1185">Reference proteome</keyword>